<dbReference type="EMBL" id="LRGB01024562">
    <property type="protein sequence ID" value="KZR96543.1"/>
    <property type="molecule type" value="Genomic_DNA"/>
</dbReference>
<gene>
    <name evidence="1" type="ORF">APZ42_009059</name>
</gene>
<keyword evidence="2" id="KW-1185">Reference proteome</keyword>
<protein>
    <submittedName>
        <fullName evidence="1">Uncharacterized protein</fullName>
    </submittedName>
</protein>
<dbReference type="Proteomes" id="UP000076858">
    <property type="component" value="Unassembled WGS sequence"/>
</dbReference>
<evidence type="ECO:0000313" key="1">
    <source>
        <dbReference type="EMBL" id="KZR96543.1"/>
    </source>
</evidence>
<feature type="non-terminal residue" evidence="1">
    <location>
        <position position="1"/>
    </location>
</feature>
<proteinExistence type="predicted"/>
<comment type="caution">
    <text evidence="1">The sequence shown here is derived from an EMBL/GenBank/DDBJ whole genome shotgun (WGS) entry which is preliminary data.</text>
</comment>
<sequence length="93" mass="10386">RQSPFFFVPKTSDPFLRDVNLSEQSRKDSAIHDGVIPGVFVIEKVARLLVLPSMSIPEDVKFARTNVQRLRTPHPVAAAALFGDLKISFSSYD</sequence>
<organism evidence="1 2">
    <name type="scientific">Daphnia magna</name>
    <dbReference type="NCBI Taxonomy" id="35525"/>
    <lineage>
        <taxon>Eukaryota</taxon>
        <taxon>Metazoa</taxon>
        <taxon>Ecdysozoa</taxon>
        <taxon>Arthropoda</taxon>
        <taxon>Crustacea</taxon>
        <taxon>Branchiopoda</taxon>
        <taxon>Diplostraca</taxon>
        <taxon>Cladocera</taxon>
        <taxon>Anomopoda</taxon>
        <taxon>Daphniidae</taxon>
        <taxon>Daphnia</taxon>
    </lineage>
</organism>
<reference evidence="1 2" key="1">
    <citation type="submission" date="2016-03" db="EMBL/GenBank/DDBJ databases">
        <title>EvidentialGene: Evidence-directed Construction of Genes on Genomes.</title>
        <authorList>
            <person name="Gilbert D.G."/>
            <person name="Choi J.-H."/>
            <person name="Mockaitis K."/>
            <person name="Colbourne J."/>
            <person name="Pfrender M."/>
        </authorList>
    </citation>
    <scope>NUCLEOTIDE SEQUENCE [LARGE SCALE GENOMIC DNA]</scope>
    <source>
        <strain evidence="1 2">Xinb3</strain>
        <tissue evidence="1">Complete organism</tissue>
    </source>
</reference>
<dbReference type="AlphaFoldDB" id="A0A164E8L8"/>
<name>A0A164E8L8_9CRUS</name>
<evidence type="ECO:0000313" key="2">
    <source>
        <dbReference type="Proteomes" id="UP000076858"/>
    </source>
</evidence>
<accession>A0A164E8L8</accession>